<protein>
    <submittedName>
        <fullName evidence="2">Uncharacterized protein</fullName>
    </submittedName>
</protein>
<dbReference type="RefSeq" id="WP_126789595.1">
    <property type="nucleotide sequence ID" value="NZ_PIPN01000004.1"/>
</dbReference>
<proteinExistence type="predicted"/>
<accession>A0ABY0BXY3</accession>
<keyword evidence="1" id="KW-0472">Membrane</keyword>
<keyword evidence="3" id="KW-1185">Reference proteome</keyword>
<name>A0ABY0BXY3_9GAMM</name>
<feature type="transmembrane region" description="Helical" evidence="1">
    <location>
        <begin position="12"/>
        <end position="32"/>
    </location>
</feature>
<evidence type="ECO:0000313" key="3">
    <source>
        <dbReference type="Proteomes" id="UP000287410"/>
    </source>
</evidence>
<sequence>MRGLFYRHRRWQKLNVFMFCISILFAMFYHGVVNTIAVNIGNADLARVEALIADSRIFALFSEPVYWQAQFSGFIAVFQNVSLWLDILWLPVSIALILLVEGLGTLMNRPRWQLSVLLLVAGGLLAWAVPLVYDVSRTPQNLTDPALVGLYFSLAGAWVCGARLRGHHSH</sequence>
<reference evidence="2 3" key="1">
    <citation type="journal article" date="2018" name="Front. Microbiol.">
        <title>Genome-Based Analysis Reveals the Taxonomy and Diversity of the Family Idiomarinaceae.</title>
        <authorList>
            <person name="Liu Y."/>
            <person name="Lai Q."/>
            <person name="Shao Z."/>
        </authorList>
    </citation>
    <scope>NUCLEOTIDE SEQUENCE [LARGE SCALE GENOMIC DNA]</scope>
    <source>
        <strain evidence="2 3">GBSy1</strain>
    </source>
</reference>
<keyword evidence="1" id="KW-0812">Transmembrane</keyword>
<dbReference type="Proteomes" id="UP000287410">
    <property type="component" value="Unassembled WGS sequence"/>
</dbReference>
<gene>
    <name evidence="2" type="ORF">CWE12_10125</name>
</gene>
<keyword evidence="1" id="KW-1133">Transmembrane helix</keyword>
<evidence type="ECO:0000313" key="2">
    <source>
        <dbReference type="EMBL" id="RUO29330.1"/>
    </source>
</evidence>
<feature type="transmembrane region" description="Helical" evidence="1">
    <location>
        <begin position="112"/>
        <end position="133"/>
    </location>
</feature>
<feature type="transmembrane region" description="Helical" evidence="1">
    <location>
        <begin position="81"/>
        <end position="100"/>
    </location>
</feature>
<dbReference type="EMBL" id="PIPN01000004">
    <property type="protein sequence ID" value="RUO29330.1"/>
    <property type="molecule type" value="Genomic_DNA"/>
</dbReference>
<feature type="transmembrane region" description="Helical" evidence="1">
    <location>
        <begin position="145"/>
        <end position="164"/>
    </location>
</feature>
<evidence type="ECO:0000256" key="1">
    <source>
        <dbReference type="SAM" id="Phobius"/>
    </source>
</evidence>
<comment type="caution">
    <text evidence="2">The sequence shown here is derived from an EMBL/GenBank/DDBJ whole genome shotgun (WGS) entry which is preliminary data.</text>
</comment>
<organism evidence="2 3">
    <name type="scientific">Aliidiomarina sedimenti</name>
    <dbReference type="NCBI Taxonomy" id="1933879"/>
    <lineage>
        <taxon>Bacteria</taxon>
        <taxon>Pseudomonadati</taxon>
        <taxon>Pseudomonadota</taxon>
        <taxon>Gammaproteobacteria</taxon>
        <taxon>Alteromonadales</taxon>
        <taxon>Idiomarinaceae</taxon>
        <taxon>Aliidiomarina</taxon>
    </lineage>
</organism>